<keyword evidence="6 16" id="KW-0378">Hydrolase</keyword>
<keyword evidence="4 12" id="KW-0547">Nucleotide-binding</keyword>
<dbReference type="InterPro" id="IPR057495">
    <property type="entry name" value="AAA_lid_BCS1"/>
</dbReference>
<dbReference type="SMART" id="SM01024">
    <property type="entry name" value="BCS1_N"/>
    <property type="match status" value="1"/>
</dbReference>
<dbReference type="InterPro" id="IPR003960">
    <property type="entry name" value="ATPase_AAA_CS"/>
</dbReference>
<dbReference type="PROSITE" id="PS00674">
    <property type="entry name" value="AAA"/>
    <property type="match status" value="1"/>
</dbReference>
<dbReference type="Pfam" id="PF25426">
    <property type="entry name" value="AAA_lid_BCS1"/>
    <property type="match status" value="1"/>
</dbReference>
<keyword evidence="9" id="KW-0496">Mitochondrion</keyword>
<comment type="caution">
    <text evidence="16">The sequence shown here is derived from an EMBL/GenBank/DDBJ whole genome shotgun (WGS) entry which is preliminary data.</text>
</comment>
<comment type="catalytic activity">
    <reaction evidence="11">
        <text>ATP + H2O = ADP + phosphate + H(+)</text>
        <dbReference type="Rhea" id="RHEA:13065"/>
        <dbReference type="ChEBI" id="CHEBI:15377"/>
        <dbReference type="ChEBI" id="CHEBI:15378"/>
        <dbReference type="ChEBI" id="CHEBI:30616"/>
        <dbReference type="ChEBI" id="CHEBI:43474"/>
        <dbReference type="ChEBI" id="CHEBI:456216"/>
    </reaction>
    <physiologicalReaction direction="left-to-right" evidence="11">
        <dbReference type="Rhea" id="RHEA:13066"/>
    </physiologicalReaction>
</comment>
<evidence type="ECO:0000256" key="5">
    <source>
        <dbReference type="ARBA" id="ARBA00022792"/>
    </source>
</evidence>
<dbReference type="GO" id="GO:0016887">
    <property type="term" value="F:ATP hydrolysis activity"/>
    <property type="evidence" value="ECO:0007669"/>
    <property type="project" value="InterPro"/>
</dbReference>
<evidence type="ECO:0000256" key="9">
    <source>
        <dbReference type="ARBA" id="ARBA00023128"/>
    </source>
</evidence>
<evidence type="ECO:0000256" key="1">
    <source>
        <dbReference type="ARBA" id="ARBA00004434"/>
    </source>
</evidence>
<keyword evidence="10" id="KW-0472">Membrane</keyword>
<dbReference type="AlphaFoldDB" id="A0A9P5ZZH1"/>
<dbReference type="Pfam" id="PF00004">
    <property type="entry name" value="AAA"/>
    <property type="match status" value="2"/>
</dbReference>
<keyword evidence="5" id="KW-0999">Mitochondrion inner membrane</keyword>
<evidence type="ECO:0000259" key="14">
    <source>
        <dbReference type="SMART" id="SM00382"/>
    </source>
</evidence>
<comment type="subcellular location">
    <subcellularLocation>
        <location evidence="1">Mitochondrion inner membrane</location>
        <topology evidence="1">Single-pass membrane protein</topology>
    </subcellularLocation>
</comment>
<evidence type="ECO:0000256" key="3">
    <source>
        <dbReference type="ARBA" id="ARBA00022692"/>
    </source>
</evidence>
<dbReference type="GO" id="GO:0005743">
    <property type="term" value="C:mitochondrial inner membrane"/>
    <property type="evidence" value="ECO:0007669"/>
    <property type="project" value="UniProtKB-SubCell"/>
</dbReference>
<dbReference type="EMBL" id="MU154546">
    <property type="protein sequence ID" value="KAF9497133.1"/>
    <property type="molecule type" value="Genomic_DNA"/>
</dbReference>
<evidence type="ECO:0000256" key="8">
    <source>
        <dbReference type="ARBA" id="ARBA00022989"/>
    </source>
</evidence>
<dbReference type="OrthoDB" id="10251412at2759"/>
<evidence type="ECO:0000256" key="10">
    <source>
        <dbReference type="ARBA" id="ARBA00023136"/>
    </source>
</evidence>
<feature type="region of interest" description="Disordered" evidence="13">
    <location>
        <begin position="343"/>
        <end position="373"/>
    </location>
</feature>
<evidence type="ECO:0000256" key="2">
    <source>
        <dbReference type="ARBA" id="ARBA00007448"/>
    </source>
</evidence>
<keyword evidence="8" id="KW-1133">Transmembrane helix</keyword>
<dbReference type="InterPro" id="IPR003959">
    <property type="entry name" value="ATPase_AAA_core"/>
</dbReference>
<dbReference type="SMART" id="SM00382">
    <property type="entry name" value="AAA"/>
    <property type="match status" value="1"/>
</dbReference>
<feature type="region of interest" description="Disordered" evidence="13">
    <location>
        <begin position="444"/>
        <end position="502"/>
    </location>
</feature>
<evidence type="ECO:0000256" key="11">
    <source>
        <dbReference type="ARBA" id="ARBA00048778"/>
    </source>
</evidence>
<keyword evidence="7 12" id="KW-0067">ATP-binding</keyword>
<evidence type="ECO:0000259" key="15">
    <source>
        <dbReference type="SMART" id="SM01024"/>
    </source>
</evidence>
<dbReference type="GO" id="GO:0005524">
    <property type="term" value="F:ATP binding"/>
    <property type="evidence" value="ECO:0007669"/>
    <property type="project" value="UniProtKB-KW"/>
</dbReference>
<dbReference type="Gene3D" id="3.40.50.300">
    <property type="entry name" value="P-loop containing nucleotide triphosphate hydrolases"/>
    <property type="match status" value="1"/>
</dbReference>
<dbReference type="SUPFAM" id="SSF52540">
    <property type="entry name" value="P-loop containing nucleoside triphosphate hydrolases"/>
    <property type="match status" value="1"/>
</dbReference>
<comment type="similarity">
    <text evidence="2">Belongs to the AAA ATPase family. BCS1 subfamily.</text>
</comment>
<evidence type="ECO:0000256" key="13">
    <source>
        <dbReference type="SAM" id="MobiDB-lite"/>
    </source>
</evidence>
<dbReference type="Proteomes" id="UP000807025">
    <property type="component" value="Unassembled WGS sequence"/>
</dbReference>
<evidence type="ECO:0000313" key="16">
    <source>
        <dbReference type="EMBL" id="KAF9497133.1"/>
    </source>
</evidence>
<feature type="compositionally biased region" description="Low complexity" evidence="13">
    <location>
        <begin position="583"/>
        <end position="596"/>
    </location>
</feature>
<organism evidence="16 17">
    <name type="scientific">Pleurotus eryngii</name>
    <name type="common">Boletus of the steppes</name>
    <dbReference type="NCBI Taxonomy" id="5323"/>
    <lineage>
        <taxon>Eukaryota</taxon>
        <taxon>Fungi</taxon>
        <taxon>Dikarya</taxon>
        <taxon>Basidiomycota</taxon>
        <taxon>Agaricomycotina</taxon>
        <taxon>Agaricomycetes</taxon>
        <taxon>Agaricomycetidae</taxon>
        <taxon>Agaricales</taxon>
        <taxon>Pleurotineae</taxon>
        <taxon>Pleurotaceae</taxon>
        <taxon>Pleurotus</taxon>
    </lineage>
</organism>
<evidence type="ECO:0000256" key="7">
    <source>
        <dbReference type="ARBA" id="ARBA00022840"/>
    </source>
</evidence>
<gene>
    <name evidence="16" type="ORF">BDN71DRAFT_1445158</name>
</gene>
<dbReference type="InterPro" id="IPR027417">
    <property type="entry name" value="P-loop_NTPase"/>
</dbReference>
<feature type="domain" description="BCS1 N-terminal" evidence="15">
    <location>
        <begin position="62"/>
        <end position="242"/>
    </location>
</feature>
<dbReference type="Pfam" id="PF08740">
    <property type="entry name" value="BCS1_N"/>
    <property type="match status" value="1"/>
</dbReference>
<feature type="domain" description="AAA+ ATPase" evidence="14">
    <location>
        <begin position="273"/>
        <end position="426"/>
    </location>
</feature>
<proteinExistence type="inferred from homology"/>
<keyword evidence="17" id="KW-1185">Reference proteome</keyword>
<evidence type="ECO:0000256" key="12">
    <source>
        <dbReference type="RuleBase" id="RU003651"/>
    </source>
</evidence>
<dbReference type="InterPro" id="IPR003593">
    <property type="entry name" value="AAA+_ATPase"/>
</dbReference>
<feature type="region of interest" description="Disordered" evidence="13">
    <location>
        <begin position="557"/>
        <end position="596"/>
    </location>
</feature>
<accession>A0A9P5ZZH1</accession>
<reference evidence="16" key="1">
    <citation type="submission" date="2020-11" db="EMBL/GenBank/DDBJ databases">
        <authorList>
            <consortium name="DOE Joint Genome Institute"/>
            <person name="Ahrendt S."/>
            <person name="Riley R."/>
            <person name="Andreopoulos W."/>
            <person name="Labutti K."/>
            <person name="Pangilinan J."/>
            <person name="Ruiz-Duenas F.J."/>
            <person name="Barrasa J.M."/>
            <person name="Sanchez-Garcia M."/>
            <person name="Camarero S."/>
            <person name="Miyauchi S."/>
            <person name="Serrano A."/>
            <person name="Linde D."/>
            <person name="Babiker R."/>
            <person name="Drula E."/>
            <person name="Ayuso-Fernandez I."/>
            <person name="Pacheco R."/>
            <person name="Padilla G."/>
            <person name="Ferreira P."/>
            <person name="Barriuso J."/>
            <person name="Kellner H."/>
            <person name="Castanera R."/>
            <person name="Alfaro M."/>
            <person name="Ramirez L."/>
            <person name="Pisabarro A.G."/>
            <person name="Kuo A."/>
            <person name="Tritt A."/>
            <person name="Lipzen A."/>
            <person name="He G."/>
            <person name="Yan M."/>
            <person name="Ng V."/>
            <person name="Cullen D."/>
            <person name="Martin F."/>
            <person name="Rosso M.-N."/>
            <person name="Henrissat B."/>
            <person name="Hibbett D."/>
            <person name="Martinez A.T."/>
            <person name="Grigoriev I.V."/>
        </authorList>
    </citation>
    <scope>NUCLEOTIDE SEQUENCE</scope>
    <source>
        <strain evidence="16">ATCC 90797</strain>
    </source>
</reference>
<dbReference type="InterPro" id="IPR050747">
    <property type="entry name" value="Mitochondrial_chaperone_BCS1"/>
</dbReference>
<evidence type="ECO:0000256" key="4">
    <source>
        <dbReference type="ARBA" id="ARBA00022741"/>
    </source>
</evidence>
<evidence type="ECO:0000256" key="6">
    <source>
        <dbReference type="ARBA" id="ARBA00022801"/>
    </source>
</evidence>
<sequence length="596" mass="65465">MESVQGILAALVSPLENASGIQNATVANSTMSQAPVTIPSDIASLITLLFSFSALRDWIKLIVIGGVLETARRSVFSIYARLINSFFITATFDEDDISFSWMMVWLSEHPAWKTAREVEISTRSLGLDSQATLLPGEEDDVASNSRKLGFLPNVSNTYTLWYKHRWVSVRRLRSEQGYYGHRQETLIISIMARSHSVLYDLLKEAKAAYLAGQEDKISIYVSDSQNSWRHVASRPKRPLKSIVLDPGIKDLLIEDAKDFLSSKPWYHERGIPFRRGYLLYGAPGSGKTSIIHSLAGELGLDVYIISLSRSGLDDSALNEIISDLPERCIALMEDIDAAFHHGLNRDSEDPAEPAPGADRNAPPKPTQAAPTTTSKLSLSGLLNALDGVGAQEGRILFATTNKYLALDPALSRPGRMDIHIEFKLASKIQARELYHCFYRPSEDVVSEKHDDIPPELSDDIDAETSSETSDSSGTLVAPSPTLPEPKNGKALSSMMPDHRQRAPKLGGEQIGRLAQAFADAVPEREFSMASLQGYLMVYKTRPFDAVKDVRAWVEKERTDAARKAKAKAKAPAPSSPTPESEPETTPTPEAATPTST</sequence>
<name>A0A9P5ZZH1_PLEER</name>
<evidence type="ECO:0000313" key="17">
    <source>
        <dbReference type="Proteomes" id="UP000807025"/>
    </source>
</evidence>
<dbReference type="PANTHER" id="PTHR23070">
    <property type="entry name" value="BCS1 AAA-TYPE ATPASE"/>
    <property type="match status" value="1"/>
</dbReference>
<protein>
    <submittedName>
        <fullName evidence="16">P-loop containing nucleoside triphosphate hydrolase protein</fullName>
    </submittedName>
</protein>
<dbReference type="InterPro" id="IPR014851">
    <property type="entry name" value="BCS1_N"/>
</dbReference>
<keyword evidence="3" id="KW-0812">Transmembrane</keyword>